<keyword evidence="2" id="KW-1185">Reference proteome</keyword>
<reference evidence="1" key="1">
    <citation type="submission" date="2014-09" db="EMBL/GenBank/DDBJ databases">
        <title>Genome sequence of the luminous mushroom Mycena chlorophos for searching fungal bioluminescence genes.</title>
        <authorList>
            <person name="Tanaka Y."/>
            <person name="Kasuga D."/>
            <person name="Oba Y."/>
            <person name="Hase S."/>
            <person name="Sato K."/>
            <person name="Oba Y."/>
            <person name="Sakakibara Y."/>
        </authorList>
    </citation>
    <scope>NUCLEOTIDE SEQUENCE</scope>
</reference>
<protein>
    <submittedName>
        <fullName evidence="1">Uncharacterized protein</fullName>
    </submittedName>
</protein>
<evidence type="ECO:0000313" key="2">
    <source>
        <dbReference type="Proteomes" id="UP000815677"/>
    </source>
</evidence>
<name>A0ABQ0LM20_MYCCL</name>
<gene>
    <name evidence="1" type="ORF">MCHLO_09223</name>
</gene>
<evidence type="ECO:0000313" key="1">
    <source>
        <dbReference type="EMBL" id="GAT52142.1"/>
    </source>
</evidence>
<organism evidence="1 2">
    <name type="scientific">Mycena chlorophos</name>
    <name type="common">Agaric fungus</name>
    <name type="synonym">Agaricus chlorophos</name>
    <dbReference type="NCBI Taxonomy" id="658473"/>
    <lineage>
        <taxon>Eukaryota</taxon>
        <taxon>Fungi</taxon>
        <taxon>Dikarya</taxon>
        <taxon>Basidiomycota</taxon>
        <taxon>Agaricomycotina</taxon>
        <taxon>Agaricomycetes</taxon>
        <taxon>Agaricomycetidae</taxon>
        <taxon>Agaricales</taxon>
        <taxon>Marasmiineae</taxon>
        <taxon>Mycenaceae</taxon>
        <taxon>Mycena</taxon>
    </lineage>
</organism>
<accession>A0ABQ0LM20</accession>
<proteinExistence type="predicted"/>
<dbReference type="EMBL" id="DF847595">
    <property type="protein sequence ID" value="GAT52142.1"/>
    <property type="molecule type" value="Genomic_DNA"/>
</dbReference>
<sequence>MLPPPSLPLVELNPYVLVGNRDASLPGDLRTRAAVDASPKVIQKYVDGFYSLFPRAEIVYVKSSTNFFLTRRGYCVGKDVVTRRADRTRTRRGKEDVSGDFGAIILGRHGRYHLEHWHADKFSADVNLLELSGLEMVGRMGD</sequence>
<dbReference type="Proteomes" id="UP000815677">
    <property type="component" value="Unassembled WGS sequence"/>
</dbReference>